<keyword evidence="1" id="KW-0472">Membrane</keyword>
<keyword evidence="1" id="KW-1133">Transmembrane helix</keyword>
<feature type="transmembrane region" description="Helical" evidence="1">
    <location>
        <begin position="12"/>
        <end position="36"/>
    </location>
</feature>
<name>A0ABT4AAX3_9BACT</name>
<dbReference type="RefSeq" id="WP_267537570.1">
    <property type="nucleotide sequence ID" value="NZ_JAPNKA010000001.1"/>
</dbReference>
<keyword evidence="1" id="KW-0812">Transmembrane</keyword>
<proteinExistence type="predicted"/>
<evidence type="ECO:0000313" key="3">
    <source>
        <dbReference type="Proteomes" id="UP001207654"/>
    </source>
</evidence>
<reference evidence="2 3" key="1">
    <citation type="submission" date="2022-11" db="EMBL/GenBank/DDBJ databases">
        <title>Minimal conservation of predation-associated metabolite biosynthetic gene clusters underscores biosynthetic potential of Myxococcota including descriptions for ten novel species: Archangium lansinium sp. nov., Myxococcus landrumus sp. nov., Nannocystis bai.</title>
        <authorList>
            <person name="Ahearne A."/>
            <person name="Stevens C."/>
            <person name="Phillips K."/>
        </authorList>
    </citation>
    <scope>NUCLEOTIDE SEQUENCE [LARGE SCALE GENOMIC DNA]</scope>
    <source>
        <strain evidence="2 3">MIWBW</strain>
    </source>
</reference>
<keyword evidence="3" id="KW-1185">Reference proteome</keyword>
<dbReference type="EMBL" id="JAPNKA010000001">
    <property type="protein sequence ID" value="MCY1078809.1"/>
    <property type="molecule type" value="Genomic_DNA"/>
</dbReference>
<gene>
    <name evidence="2" type="ORF">OV287_30540</name>
</gene>
<sequence length="84" mass="8171">MAVRFASQAPTLAASLTTSSLNLGTAIGSSIAGVALETSLGATGPVVVGTAIAALYFLPLGLLVAKEQAVGSLRKSPPPSSCTA</sequence>
<organism evidence="2 3">
    <name type="scientific">Archangium lansingense</name>
    <dbReference type="NCBI Taxonomy" id="2995310"/>
    <lineage>
        <taxon>Bacteria</taxon>
        <taxon>Pseudomonadati</taxon>
        <taxon>Myxococcota</taxon>
        <taxon>Myxococcia</taxon>
        <taxon>Myxococcales</taxon>
        <taxon>Cystobacterineae</taxon>
        <taxon>Archangiaceae</taxon>
        <taxon>Archangium</taxon>
    </lineage>
</organism>
<evidence type="ECO:0000256" key="1">
    <source>
        <dbReference type="SAM" id="Phobius"/>
    </source>
</evidence>
<feature type="transmembrane region" description="Helical" evidence="1">
    <location>
        <begin position="42"/>
        <end position="65"/>
    </location>
</feature>
<evidence type="ECO:0000313" key="2">
    <source>
        <dbReference type="EMBL" id="MCY1078809.1"/>
    </source>
</evidence>
<accession>A0ABT4AAX3</accession>
<dbReference type="Proteomes" id="UP001207654">
    <property type="component" value="Unassembled WGS sequence"/>
</dbReference>
<protein>
    <recommendedName>
        <fullName evidence="4">MFS transporter</fullName>
    </recommendedName>
</protein>
<comment type="caution">
    <text evidence="2">The sequence shown here is derived from an EMBL/GenBank/DDBJ whole genome shotgun (WGS) entry which is preliminary data.</text>
</comment>
<evidence type="ECO:0008006" key="4">
    <source>
        <dbReference type="Google" id="ProtNLM"/>
    </source>
</evidence>